<dbReference type="InterPro" id="IPR000182">
    <property type="entry name" value="GNAT_dom"/>
</dbReference>
<evidence type="ECO:0000313" key="3">
    <source>
        <dbReference type="Proteomes" id="UP000256970"/>
    </source>
</evidence>
<evidence type="ECO:0000259" key="1">
    <source>
        <dbReference type="PROSITE" id="PS51186"/>
    </source>
</evidence>
<dbReference type="SUPFAM" id="SSF55729">
    <property type="entry name" value="Acyl-CoA N-acyltransferases (Nat)"/>
    <property type="match status" value="1"/>
</dbReference>
<protein>
    <recommendedName>
        <fullName evidence="1">N-acetyltransferase domain-containing protein</fullName>
    </recommendedName>
</protein>
<gene>
    <name evidence="2" type="ORF">BQ4739_LOCUS14055</name>
</gene>
<organism evidence="2 3">
    <name type="scientific">Tetradesmus obliquus</name>
    <name type="common">Green alga</name>
    <name type="synonym">Acutodesmus obliquus</name>
    <dbReference type="NCBI Taxonomy" id="3088"/>
    <lineage>
        <taxon>Eukaryota</taxon>
        <taxon>Viridiplantae</taxon>
        <taxon>Chlorophyta</taxon>
        <taxon>core chlorophytes</taxon>
        <taxon>Chlorophyceae</taxon>
        <taxon>CS clade</taxon>
        <taxon>Sphaeropleales</taxon>
        <taxon>Scenedesmaceae</taxon>
        <taxon>Tetradesmus</taxon>
    </lineage>
</organism>
<dbReference type="InterPro" id="IPR016181">
    <property type="entry name" value="Acyl_CoA_acyltransferase"/>
</dbReference>
<sequence>MIVAAVALPSAACSRPVLKPCRTRLKVVACAARAAVKEAVIPAGKVTVGFLQANDVQGAGLLLTRAFAGTPEAVKLDEAVKFMQLHINDEQECTLVAKLLPTDPALLPPGKSARLVGVVSLSFSATGREDFRSLAPPADQPYLSNMAVDPKFRRQGIARAMLEACDSAAQGRAQDTIWLHVRQADEAAQQLYTSYGYSEVVRDPASAPGVFGLLLGGGGAQAVRPRILMKRQVAQ</sequence>
<dbReference type="Proteomes" id="UP000256970">
    <property type="component" value="Unassembled WGS sequence"/>
</dbReference>
<dbReference type="GO" id="GO:0016747">
    <property type="term" value="F:acyltransferase activity, transferring groups other than amino-acyl groups"/>
    <property type="evidence" value="ECO:0007669"/>
    <property type="project" value="InterPro"/>
</dbReference>
<dbReference type="EMBL" id="FNXT01001198">
    <property type="protein sequence ID" value="SZX73804.1"/>
    <property type="molecule type" value="Genomic_DNA"/>
</dbReference>
<dbReference type="Gene3D" id="3.40.630.30">
    <property type="match status" value="1"/>
</dbReference>
<dbReference type="Pfam" id="PF13508">
    <property type="entry name" value="Acetyltransf_7"/>
    <property type="match status" value="1"/>
</dbReference>
<name>A0A383W9Z2_TETOB</name>
<keyword evidence="3" id="KW-1185">Reference proteome</keyword>
<dbReference type="PROSITE" id="PS51186">
    <property type="entry name" value="GNAT"/>
    <property type="match status" value="1"/>
</dbReference>
<dbReference type="PANTHER" id="PTHR47489">
    <property type="entry name" value="ACYL-COA N-ACYLTRANSFERASES (NAT) SUPERFAMILY PROTEIN"/>
    <property type="match status" value="1"/>
</dbReference>
<dbReference type="AlphaFoldDB" id="A0A383W9Z2"/>
<accession>A0A383W9Z2</accession>
<dbReference type="PANTHER" id="PTHR47489:SF2">
    <property type="entry name" value="GCN5-RELATED N-ACETYLTRANSFERASE 5, CHLOROPLASTIC"/>
    <property type="match status" value="1"/>
</dbReference>
<feature type="domain" description="N-acetyltransferase" evidence="1">
    <location>
        <begin position="69"/>
        <end position="230"/>
    </location>
</feature>
<evidence type="ECO:0000313" key="2">
    <source>
        <dbReference type="EMBL" id="SZX73804.1"/>
    </source>
</evidence>
<proteinExistence type="predicted"/>
<reference evidence="2 3" key="1">
    <citation type="submission" date="2016-10" db="EMBL/GenBank/DDBJ databases">
        <authorList>
            <person name="Cai Z."/>
        </authorList>
    </citation>
    <scope>NUCLEOTIDE SEQUENCE [LARGE SCALE GENOMIC DNA]</scope>
</reference>
<dbReference type="CDD" id="cd04301">
    <property type="entry name" value="NAT_SF"/>
    <property type="match status" value="1"/>
</dbReference>